<evidence type="ECO:0000259" key="1">
    <source>
        <dbReference type="Pfam" id="PF11955"/>
    </source>
</evidence>
<evidence type="ECO:0000313" key="2">
    <source>
        <dbReference type="EMBL" id="CAH1426606.1"/>
    </source>
</evidence>
<dbReference type="Pfam" id="PF11955">
    <property type="entry name" value="PORR"/>
    <property type="match status" value="1"/>
</dbReference>
<dbReference type="Proteomes" id="UP001157418">
    <property type="component" value="Unassembled WGS sequence"/>
</dbReference>
<dbReference type="PANTHER" id="PTHR31476:SF5">
    <property type="entry name" value="UBIQUITIN CARBOXYL-TERMINAL HYDROLASE FAMILY PROTEIN"/>
    <property type="match status" value="1"/>
</dbReference>
<dbReference type="InterPro" id="IPR045040">
    <property type="entry name" value="PORR_fam"/>
</dbReference>
<dbReference type="InterPro" id="IPR021099">
    <property type="entry name" value="PORR_domain"/>
</dbReference>
<gene>
    <name evidence="2" type="ORF">LVIROSA_LOCUS13678</name>
</gene>
<sequence length="537" mass="62460">MPTTTTPMNTKLQQTKNIVICSPPRPSRSSTTIGTTIPMSLSLRPLSSYLLMYPGAPLSFEDSTLNYQEIIGHRSVLLRYHLRVIAGRNEAIVAGRRYSQGDAGLSLSELGLCKTMKIQSGKMVMNIYLQKQKFPTSLMRFPLWNLHLLQRFSLWSMKKDPDLEAALTRNHRWIINNQIKNIILRCPDHVASVNYLQKKFKTLDLQGKAMNWLKKYPCCFDVYFENDEYHCQLTKKMLSLVQEEESIKDMQESVVVERLAKLLMMICNHRLNVSKLNEFKRNLGLPDDYLIRIIPKHLDMFRVVNYSGRKTSMEIELMKWNPELAVSVVEKTAQENGRNPSFQCSLPLSWVKSWERFNEFNSSPYISPYVNDGELEKDKRRIGVIHEFLSLTLWKKASIMKLGHLKRELCLPEKLNVLLLKHPGIFYVSNKYQIYTVVLREGYKGSELIHKDPLVVVKDKFGELMQEGVHEYNRRHHLLNLEKKRKKGMDMIETKVGKKKDSVDAHELSDEDGDLGGIFDPEERKRFYKVLFEDKAP</sequence>
<dbReference type="EMBL" id="CAKMRJ010002223">
    <property type="protein sequence ID" value="CAH1426606.1"/>
    <property type="molecule type" value="Genomic_DNA"/>
</dbReference>
<protein>
    <recommendedName>
        <fullName evidence="1">PORR domain-containing protein</fullName>
    </recommendedName>
</protein>
<dbReference type="GO" id="GO:0003723">
    <property type="term" value="F:RNA binding"/>
    <property type="evidence" value="ECO:0007669"/>
    <property type="project" value="InterPro"/>
</dbReference>
<dbReference type="AlphaFoldDB" id="A0AAU9MHT9"/>
<proteinExistence type="predicted"/>
<keyword evidence="3" id="KW-1185">Reference proteome</keyword>
<dbReference type="PANTHER" id="PTHR31476">
    <property type="entry name" value="PROTEIN WHAT'S THIS FACTOR 1 HOMOLOG, CHLOROPLASTIC"/>
    <property type="match status" value="1"/>
</dbReference>
<feature type="domain" description="PORR" evidence="1">
    <location>
        <begin position="158"/>
        <end position="468"/>
    </location>
</feature>
<accession>A0AAU9MHT9</accession>
<evidence type="ECO:0000313" key="3">
    <source>
        <dbReference type="Proteomes" id="UP001157418"/>
    </source>
</evidence>
<organism evidence="2 3">
    <name type="scientific">Lactuca virosa</name>
    <dbReference type="NCBI Taxonomy" id="75947"/>
    <lineage>
        <taxon>Eukaryota</taxon>
        <taxon>Viridiplantae</taxon>
        <taxon>Streptophyta</taxon>
        <taxon>Embryophyta</taxon>
        <taxon>Tracheophyta</taxon>
        <taxon>Spermatophyta</taxon>
        <taxon>Magnoliopsida</taxon>
        <taxon>eudicotyledons</taxon>
        <taxon>Gunneridae</taxon>
        <taxon>Pentapetalae</taxon>
        <taxon>asterids</taxon>
        <taxon>campanulids</taxon>
        <taxon>Asterales</taxon>
        <taxon>Asteraceae</taxon>
        <taxon>Cichorioideae</taxon>
        <taxon>Cichorieae</taxon>
        <taxon>Lactucinae</taxon>
        <taxon>Lactuca</taxon>
    </lineage>
</organism>
<reference evidence="2 3" key="1">
    <citation type="submission" date="2022-01" db="EMBL/GenBank/DDBJ databases">
        <authorList>
            <person name="Xiong W."/>
            <person name="Schranz E."/>
        </authorList>
    </citation>
    <scope>NUCLEOTIDE SEQUENCE [LARGE SCALE GENOMIC DNA]</scope>
</reference>
<name>A0AAU9MHT9_9ASTR</name>
<comment type="caution">
    <text evidence="2">The sequence shown here is derived from an EMBL/GenBank/DDBJ whole genome shotgun (WGS) entry which is preliminary data.</text>
</comment>